<sequence>MKSSHNNIPESGFTTPENYFETLNESLYNAVNSTTKVPVVSKPAKTGFIVPEGYFKTLSEGVFNHSKQKQHSPIFYLTKTQLTVMASIAAVFILILTIVNAPSKTFTINDLTIADIENYLGEEPIDYENYQSYLYSTTEELTNTMSFSSIEEKNIENYLLSEDIQVDLLIQE</sequence>
<dbReference type="AlphaFoldDB" id="A0A5S5BZA1"/>
<proteinExistence type="predicted"/>
<dbReference type="OrthoDB" id="981524at2"/>
<keyword evidence="1" id="KW-0812">Transmembrane</keyword>
<gene>
    <name evidence="2" type="ORF">BD809_10888</name>
</gene>
<evidence type="ECO:0000313" key="2">
    <source>
        <dbReference type="EMBL" id="TYP71678.1"/>
    </source>
</evidence>
<keyword evidence="1" id="KW-0472">Membrane</keyword>
<accession>A0A5S5BZA1</accession>
<comment type="caution">
    <text evidence="2">The sequence shown here is derived from an EMBL/GenBank/DDBJ whole genome shotgun (WGS) entry which is preliminary data.</text>
</comment>
<name>A0A5S5BZA1_9FLAO</name>
<keyword evidence="3" id="KW-1185">Reference proteome</keyword>
<reference evidence="2 3" key="1">
    <citation type="submission" date="2019-07" db="EMBL/GenBank/DDBJ databases">
        <title>Genomic Encyclopedia of Archaeal and Bacterial Type Strains, Phase II (KMG-II): from individual species to whole genera.</title>
        <authorList>
            <person name="Goeker M."/>
        </authorList>
    </citation>
    <scope>NUCLEOTIDE SEQUENCE [LARGE SCALE GENOMIC DNA]</scope>
    <source>
        <strain evidence="2 3">DSM 17527</strain>
    </source>
</reference>
<keyword evidence="1" id="KW-1133">Transmembrane helix</keyword>
<dbReference type="Proteomes" id="UP000324376">
    <property type="component" value="Unassembled WGS sequence"/>
</dbReference>
<dbReference type="EMBL" id="VNHU01000008">
    <property type="protein sequence ID" value="TYP71678.1"/>
    <property type="molecule type" value="Genomic_DNA"/>
</dbReference>
<dbReference type="RefSeq" id="WP_148783275.1">
    <property type="nucleotide sequence ID" value="NZ_VNHU01000008.1"/>
</dbReference>
<organism evidence="2 3">
    <name type="scientific">Aquimarina intermedia</name>
    <dbReference type="NCBI Taxonomy" id="350814"/>
    <lineage>
        <taxon>Bacteria</taxon>
        <taxon>Pseudomonadati</taxon>
        <taxon>Bacteroidota</taxon>
        <taxon>Flavobacteriia</taxon>
        <taxon>Flavobacteriales</taxon>
        <taxon>Flavobacteriaceae</taxon>
        <taxon>Aquimarina</taxon>
    </lineage>
</organism>
<evidence type="ECO:0000256" key="1">
    <source>
        <dbReference type="SAM" id="Phobius"/>
    </source>
</evidence>
<protein>
    <submittedName>
        <fullName evidence="2">Uncharacterized protein</fullName>
    </submittedName>
</protein>
<feature type="transmembrane region" description="Helical" evidence="1">
    <location>
        <begin position="74"/>
        <end position="99"/>
    </location>
</feature>
<evidence type="ECO:0000313" key="3">
    <source>
        <dbReference type="Proteomes" id="UP000324376"/>
    </source>
</evidence>